<feature type="domain" description="RRM" evidence="4">
    <location>
        <begin position="74"/>
        <end position="153"/>
    </location>
</feature>
<dbReference type="GO" id="GO:0005634">
    <property type="term" value="C:nucleus"/>
    <property type="evidence" value="ECO:0007669"/>
    <property type="project" value="TreeGrafter"/>
</dbReference>
<dbReference type="GO" id="GO:0003729">
    <property type="term" value="F:mRNA binding"/>
    <property type="evidence" value="ECO:0007669"/>
    <property type="project" value="TreeGrafter"/>
</dbReference>
<evidence type="ECO:0000313" key="6">
    <source>
        <dbReference type="Proteomes" id="UP001172673"/>
    </source>
</evidence>
<dbReference type="GO" id="GO:0005737">
    <property type="term" value="C:cytoplasm"/>
    <property type="evidence" value="ECO:0007669"/>
    <property type="project" value="TreeGrafter"/>
</dbReference>
<dbReference type="AlphaFoldDB" id="A0AA38XKS0"/>
<feature type="compositionally biased region" description="Basic and acidic residues" evidence="3">
    <location>
        <begin position="144"/>
        <end position="156"/>
    </location>
</feature>
<dbReference type="Gene3D" id="3.30.70.330">
    <property type="match status" value="1"/>
</dbReference>
<keyword evidence="1 2" id="KW-0694">RNA-binding</keyword>
<gene>
    <name evidence="5" type="ORF">H2200_001389</name>
</gene>
<evidence type="ECO:0000313" key="5">
    <source>
        <dbReference type="EMBL" id="KAJ9615314.1"/>
    </source>
</evidence>
<evidence type="ECO:0000256" key="1">
    <source>
        <dbReference type="ARBA" id="ARBA00022884"/>
    </source>
</evidence>
<feature type="region of interest" description="Disordered" evidence="3">
    <location>
        <begin position="144"/>
        <end position="281"/>
    </location>
</feature>
<reference evidence="5" key="1">
    <citation type="submission" date="2022-10" db="EMBL/GenBank/DDBJ databases">
        <title>Culturing micro-colonial fungi from biological soil crusts in the Mojave desert and describing Neophaeococcomyces mojavensis, and introducing the new genera and species Taxawa tesnikishii.</title>
        <authorList>
            <person name="Kurbessoian T."/>
            <person name="Stajich J.E."/>
        </authorList>
    </citation>
    <scope>NUCLEOTIDE SEQUENCE</scope>
    <source>
        <strain evidence="5">TK_41</strain>
    </source>
</reference>
<protein>
    <recommendedName>
        <fullName evidence="4">RRM domain-containing protein</fullName>
    </recommendedName>
</protein>
<proteinExistence type="predicted"/>
<dbReference type="Pfam" id="PF00076">
    <property type="entry name" value="RRM_1"/>
    <property type="match status" value="1"/>
</dbReference>
<evidence type="ECO:0000256" key="2">
    <source>
        <dbReference type="PROSITE-ProRule" id="PRU00176"/>
    </source>
</evidence>
<dbReference type="InterPro" id="IPR012677">
    <property type="entry name" value="Nucleotide-bd_a/b_plait_sf"/>
</dbReference>
<dbReference type="PROSITE" id="PS50102">
    <property type="entry name" value="RRM"/>
    <property type="match status" value="1"/>
</dbReference>
<dbReference type="SMART" id="SM00360">
    <property type="entry name" value="RRM"/>
    <property type="match status" value="1"/>
</dbReference>
<feature type="compositionally biased region" description="Basic residues" evidence="3">
    <location>
        <begin position="270"/>
        <end position="281"/>
    </location>
</feature>
<dbReference type="InterPro" id="IPR000504">
    <property type="entry name" value="RRM_dom"/>
</dbReference>
<dbReference type="CDD" id="cd00590">
    <property type="entry name" value="RRM_SF"/>
    <property type="match status" value="1"/>
</dbReference>
<feature type="compositionally biased region" description="Basic and acidic residues" evidence="3">
    <location>
        <begin position="255"/>
        <end position="269"/>
    </location>
</feature>
<dbReference type="SUPFAM" id="SSF54928">
    <property type="entry name" value="RNA-binding domain, RBD"/>
    <property type="match status" value="1"/>
</dbReference>
<dbReference type="EMBL" id="JAPDRK010000002">
    <property type="protein sequence ID" value="KAJ9615314.1"/>
    <property type="molecule type" value="Genomic_DNA"/>
</dbReference>
<evidence type="ECO:0000256" key="3">
    <source>
        <dbReference type="SAM" id="MobiDB-lite"/>
    </source>
</evidence>
<dbReference type="InterPro" id="IPR050374">
    <property type="entry name" value="RRT5_SRSF_SR"/>
</dbReference>
<feature type="region of interest" description="Disordered" evidence="3">
    <location>
        <begin position="106"/>
        <end position="127"/>
    </location>
</feature>
<name>A0AA38XKS0_9EURO</name>
<keyword evidence="6" id="KW-1185">Reference proteome</keyword>
<feature type="compositionally biased region" description="Acidic residues" evidence="3">
    <location>
        <begin position="240"/>
        <end position="254"/>
    </location>
</feature>
<accession>A0AA38XKS0</accession>
<evidence type="ECO:0000259" key="4">
    <source>
        <dbReference type="PROSITE" id="PS50102"/>
    </source>
</evidence>
<dbReference type="PANTHER" id="PTHR23003">
    <property type="entry name" value="RNA RECOGNITION MOTIF RRM DOMAIN CONTAINING PROTEIN"/>
    <property type="match status" value="1"/>
</dbReference>
<dbReference type="InterPro" id="IPR035979">
    <property type="entry name" value="RBD_domain_sf"/>
</dbReference>
<comment type="caution">
    <text evidence="5">The sequence shown here is derived from an EMBL/GenBank/DDBJ whole genome shotgun (WGS) entry which is preliminary data.</text>
</comment>
<sequence length="281" mass="30594">MNGWSSPSGVPPTVTFRAPPTAVSPTAFSTQPLYLPAPSKPPLATSSDYNTNYAGTITHQPISSIPPRPVNDGTTIFLSGLPYYQSENDLRSLLKRYGNVIYLEIHPDSRNPGKNKGTARARYKSSSEALDAVRNLDGKYLHDRKISVKQERDDPAARSPASGISRRPLLETRNPSTSKTNKNVNFSSSTKSKRFQETAKVASRTNDRSKGSTSPTGPLVVNGARTPAARRGSRGAVSESDSDESSNDSESDNDNESKSASEDDKDGHVRKVTRKLQHHRL</sequence>
<dbReference type="Proteomes" id="UP001172673">
    <property type="component" value="Unassembled WGS sequence"/>
</dbReference>
<feature type="compositionally biased region" description="Polar residues" evidence="3">
    <location>
        <begin position="173"/>
        <end position="190"/>
    </location>
</feature>
<organism evidence="5 6">
    <name type="scientific">Cladophialophora chaetospira</name>
    <dbReference type="NCBI Taxonomy" id="386627"/>
    <lineage>
        <taxon>Eukaryota</taxon>
        <taxon>Fungi</taxon>
        <taxon>Dikarya</taxon>
        <taxon>Ascomycota</taxon>
        <taxon>Pezizomycotina</taxon>
        <taxon>Eurotiomycetes</taxon>
        <taxon>Chaetothyriomycetidae</taxon>
        <taxon>Chaetothyriales</taxon>
        <taxon>Herpotrichiellaceae</taxon>
        <taxon>Cladophialophora</taxon>
    </lineage>
</organism>